<reference evidence="1 2" key="1">
    <citation type="submission" date="2023-07" db="EMBL/GenBank/DDBJ databases">
        <title>Genomic Encyclopedia of Type Strains, Phase IV (KMG-IV): sequencing the most valuable type-strain genomes for metagenomic binning, comparative biology and taxonomic classification.</title>
        <authorList>
            <person name="Goeker M."/>
        </authorList>
    </citation>
    <scope>NUCLEOTIDE SEQUENCE [LARGE SCALE GENOMIC DNA]</scope>
    <source>
        <strain evidence="1 2">DSM 16784</strain>
    </source>
</reference>
<comment type="caution">
    <text evidence="1">The sequence shown here is derived from an EMBL/GenBank/DDBJ whole genome shotgun (WGS) entry which is preliminary data.</text>
</comment>
<accession>A0ABU0DYM5</accession>
<dbReference type="EMBL" id="JAUSUR010000001">
    <property type="protein sequence ID" value="MDQ0359739.1"/>
    <property type="molecule type" value="Genomic_DNA"/>
</dbReference>
<protein>
    <submittedName>
        <fullName evidence="1">Uncharacterized protein</fullName>
    </submittedName>
</protein>
<proteinExistence type="predicted"/>
<sequence length="74" mass="7419">MINETASFFEKCAKDIGLSIKIPRPSKATKITCATINGVAGTSLVVAGIAVSSKTLVVLGTLGLAGATALALDK</sequence>
<keyword evidence="2" id="KW-1185">Reference proteome</keyword>
<evidence type="ECO:0000313" key="1">
    <source>
        <dbReference type="EMBL" id="MDQ0359739.1"/>
    </source>
</evidence>
<dbReference type="Proteomes" id="UP001230220">
    <property type="component" value="Unassembled WGS sequence"/>
</dbReference>
<organism evidence="1 2">
    <name type="scientific">Breznakia pachnodae</name>
    <dbReference type="NCBI Taxonomy" id="265178"/>
    <lineage>
        <taxon>Bacteria</taxon>
        <taxon>Bacillati</taxon>
        <taxon>Bacillota</taxon>
        <taxon>Erysipelotrichia</taxon>
        <taxon>Erysipelotrichales</taxon>
        <taxon>Erysipelotrichaceae</taxon>
        <taxon>Breznakia</taxon>
    </lineage>
</organism>
<gene>
    <name evidence="1" type="ORF">J2S15_000470</name>
</gene>
<name>A0ABU0DYM5_9FIRM</name>
<dbReference type="RefSeq" id="WP_307405108.1">
    <property type="nucleotide sequence ID" value="NZ_JAUSUR010000001.1"/>
</dbReference>
<evidence type="ECO:0000313" key="2">
    <source>
        <dbReference type="Proteomes" id="UP001230220"/>
    </source>
</evidence>